<dbReference type="InterPro" id="IPR016135">
    <property type="entry name" value="UBQ-conjugating_enzyme/RWD"/>
</dbReference>
<reference evidence="2" key="1">
    <citation type="journal article" date="2023" name="Insect Mol. Biol.">
        <title>Genome sequencing provides insights into the evolution of gene families encoding plant cell wall-degrading enzymes in longhorned beetles.</title>
        <authorList>
            <person name="Shin N.R."/>
            <person name="Okamura Y."/>
            <person name="Kirsch R."/>
            <person name="Pauchet Y."/>
        </authorList>
    </citation>
    <scope>NUCLEOTIDE SEQUENCE</scope>
    <source>
        <strain evidence="2">RBIC_L_NR</strain>
    </source>
</reference>
<gene>
    <name evidence="2" type="ORF">NQ314_001079</name>
</gene>
<dbReference type="EMBL" id="JANEYF010000326">
    <property type="protein sequence ID" value="KAJ8970660.1"/>
    <property type="molecule type" value="Genomic_DNA"/>
</dbReference>
<keyword evidence="3" id="KW-1185">Reference proteome</keyword>
<dbReference type="SMART" id="SM00212">
    <property type="entry name" value="UBCc"/>
    <property type="match status" value="1"/>
</dbReference>
<comment type="caution">
    <text evidence="2">The sequence shown here is derived from an EMBL/GenBank/DDBJ whole genome shotgun (WGS) entry which is preliminary data.</text>
</comment>
<protein>
    <recommendedName>
        <fullName evidence="1">UBC core domain-containing protein</fullName>
    </recommendedName>
</protein>
<dbReference type="Gene3D" id="3.10.110.10">
    <property type="entry name" value="Ubiquitin Conjugating Enzyme"/>
    <property type="match status" value="1"/>
</dbReference>
<dbReference type="CDD" id="cd23814">
    <property type="entry name" value="UEV_AKTIP"/>
    <property type="match status" value="1"/>
</dbReference>
<organism evidence="2 3">
    <name type="scientific">Rhamnusium bicolor</name>
    <dbReference type="NCBI Taxonomy" id="1586634"/>
    <lineage>
        <taxon>Eukaryota</taxon>
        <taxon>Metazoa</taxon>
        <taxon>Ecdysozoa</taxon>
        <taxon>Arthropoda</taxon>
        <taxon>Hexapoda</taxon>
        <taxon>Insecta</taxon>
        <taxon>Pterygota</taxon>
        <taxon>Neoptera</taxon>
        <taxon>Endopterygota</taxon>
        <taxon>Coleoptera</taxon>
        <taxon>Polyphaga</taxon>
        <taxon>Cucujiformia</taxon>
        <taxon>Chrysomeloidea</taxon>
        <taxon>Cerambycidae</taxon>
        <taxon>Lepturinae</taxon>
        <taxon>Rhagiini</taxon>
        <taxon>Rhamnusium</taxon>
    </lineage>
</organism>
<evidence type="ECO:0000259" key="1">
    <source>
        <dbReference type="PROSITE" id="PS50127"/>
    </source>
</evidence>
<dbReference type="InterPro" id="IPR050113">
    <property type="entry name" value="Ub_conjugating_enzyme"/>
</dbReference>
<dbReference type="InterPro" id="IPR000608">
    <property type="entry name" value="UBC"/>
</dbReference>
<dbReference type="PROSITE" id="PS50127">
    <property type="entry name" value="UBC_2"/>
    <property type="match status" value="1"/>
</dbReference>
<dbReference type="AlphaFoldDB" id="A0AAV8ZST1"/>
<dbReference type="Proteomes" id="UP001162156">
    <property type="component" value="Unassembled WGS sequence"/>
</dbReference>
<name>A0AAV8ZST1_9CUCU</name>
<feature type="domain" description="UBC core" evidence="1">
    <location>
        <begin position="1"/>
        <end position="140"/>
    </location>
</feature>
<accession>A0AAV8ZST1</accession>
<evidence type="ECO:0000313" key="3">
    <source>
        <dbReference type="Proteomes" id="UP001162156"/>
    </source>
</evidence>
<dbReference type="PANTHER" id="PTHR24067">
    <property type="entry name" value="UBIQUITIN-CONJUGATING ENZYME E2"/>
    <property type="match status" value="1"/>
</dbReference>
<dbReference type="Pfam" id="PF00179">
    <property type="entry name" value="UQ_con"/>
    <property type="match status" value="1"/>
</dbReference>
<evidence type="ECO:0000313" key="2">
    <source>
        <dbReference type="EMBL" id="KAJ8970660.1"/>
    </source>
</evidence>
<sequence length="207" mass="24028">MIQTENIHGVYVIPSNESSLIWFGVIFVRNGPYEDGIFRFTIVLDENFPDCEHPKVVFQSEMFHPVIDPVGNELNLLNAFPKWNKSEQHLWQVLKFIQWIFYNVDASVAHVVNTEAAEMYKSNKNAFKAKAQEIVNLSKDHLYDEPPTEDKHYIIFEPYVPEVHDKIRMSMITFQEEQTSKIGHSWVLPGTYKSLARPPTPQSESES</sequence>
<dbReference type="SUPFAM" id="SSF54495">
    <property type="entry name" value="UBC-like"/>
    <property type="match status" value="1"/>
</dbReference>
<proteinExistence type="predicted"/>